<keyword evidence="1 3" id="KW-0694">RNA-binding</keyword>
<keyword evidence="5" id="KW-0489">Methyltransferase</keyword>
<dbReference type="CDD" id="cd02440">
    <property type="entry name" value="AdoMet_MTases"/>
    <property type="match status" value="1"/>
</dbReference>
<dbReference type="Gene3D" id="3.40.50.150">
    <property type="entry name" value="Vaccinia Virus protein VP39"/>
    <property type="match status" value="1"/>
</dbReference>
<proteinExistence type="inferred from homology"/>
<keyword evidence="5" id="KW-0808">Transferase</keyword>
<evidence type="ECO:0000313" key="6">
    <source>
        <dbReference type="Proteomes" id="UP000824093"/>
    </source>
</evidence>
<dbReference type="InterPro" id="IPR002942">
    <property type="entry name" value="S4_RNA-bd"/>
</dbReference>
<dbReference type="GO" id="GO:0003723">
    <property type="term" value="F:RNA binding"/>
    <property type="evidence" value="ECO:0007669"/>
    <property type="project" value="UniProtKB-KW"/>
</dbReference>
<name>A0A9D1M1S0_9FIRM</name>
<dbReference type="Gene3D" id="3.10.290.10">
    <property type="entry name" value="RNA-binding S4 domain"/>
    <property type="match status" value="1"/>
</dbReference>
<dbReference type="GO" id="GO:0008168">
    <property type="term" value="F:methyltransferase activity"/>
    <property type="evidence" value="ECO:0007669"/>
    <property type="project" value="UniProtKB-KW"/>
</dbReference>
<evidence type="ECO:0000313" key="5">
    <source>
        <dbReference type="EMBL" id="HIU52081.1"/>
    </source>
</evidence>
<dbReference type="Pfam" id="PF01728">
    <property type="entry name" value="FtsJ"/>
    <property type="match status" value="1"/>
</dbReference>
<organism evidence="5 6">
    <name type="scientific">Candidatus Merdicola faecigallinarum</name>
    <dbReference type="NCBI Taxonomy" id="2840862"/>
    <lineage>
        <taxon>Bacteria</taxon>
        <taxon>Bacillati</taxon>
        <taxon>Bacillota</taxon>
        <taxon>Clostridia</taxon>
        <taxon>Candidatus Merdicola</taxon>
    </lineage>
</organism>
<dbReference type="SUPFAM" id="SSF55174">
    <property type="entry name" value="Alpha-L RNA-binding motif"/>
    <property type="match status" value="1"/>
</dbReference>
<dbReference type="SMART" id="SM00363">
    <property type="entry name" value="S4"/>
    <property type="match status" value="1"/>
</dbReference>
<dbReference type="PANTHER" id="PTHR32319">
    <property type="entry name" value="BACTERIAL HEMOLYSIN-LIKE PROTEIN"/>
    <property type="match status" value="1"/>
</dbReference>
<dbReference type="EMBL" id="DVNH01000043">
    <property type="protein sequence ID" value="HIU52081.1"/>
    <property type="molecule type" value="Genomic_DNA"/>
</dbReference>
<reference evidence="5" key="2">
    <citation type="journal article" date="2021" name="PeerJ">
        <title>Extensive microbial diversity within the chicken gut microbiome revealed by metagenomics and culture.</title>
        <authorList>
            <person name="Gilroy R."/>
            <person name="Ravi A."/>
            <person name="Getino M."/>
            <person name="Pursley I."/>
            <person name="Horton D.L."/>
            <person name="Alikhan N.F."/>
            <person name="Baker D."/>
            <person name="Gharbi K."/>
            <person name="Hall N."/>
            <person name="Watson M."/>
            <person name="Adriaenssens E.M."/>
            <person name="Foster-Nyarko E."/>
            <person name="Jarju S."/>
            <person name="Secka A."/>
            <person name="Antonio M."/>
            <person name="Oren A."/>
            <person name="Chaudhuri R.R."/>
            <person name="La Ragione R."/>
            <person name="Hildebrand F."/>
            <person name="Pallen M.J."/>
        </authorList>
    </citation>
    <scope>NUCLEOTIDE SEQUENCE</scope>
    <source>
        <strain evidence="5">CHK195-15760</strain>
    </source>
</reference>
<protein>
    <submittedName>
        <fullName evidence="5">TlyA family RNA methyltransferase</fullName>
    </submittedName>
</protein>
<dbReference type="PIRSF" id="PIRSF005578">
    <property type="entry name" value="TlyA"/>
    <property type="match status" value="1"/>
</dbReference>
<dbReference type="PROSITE" id="PS50889">
    <property type="entry name" value="S4"/>
    <property type="match status" value="1"/>
</dbReference>
<dbReference type="InterPro" id="IPR036986">
    <property type="entry name" value="S4_RNA-bd_sf"/>
</dbReference>
<evidence type="ECO:0000256" key="2">
    <source>
        <dbReference type="ARBA" id="ARBA00029460"/>
    </source>
</evidence>
<accession>A0A9D1M1S0</accession>
<dbReference type="InterPro" id="IPR047048">
    <property type="entry name" value="TlyA"/>
</dbReference>
<feature type="domain" description="RNA-binding S4" evidence="4">
    <location>
        <begin position="6"/>
        <end position="71"/>
    </location>
</feature>
<gene>
    <name evidence="5" type="ORF">IAB70_05655</name>
</gene>
<comment type="caution">
    <text evidence="5">The sequence shown here is derived from an EMBL/GenBank/DDBJ whole genome shotgun (WGS) entry which is preliminary data.</text>
</comment>
<dbReference type="InterPro" id="IPR029063">
    <property type="entry name" value="SAM-dependent_MTases_sf"/>
</dbReference>
<dbReference type="Proteomes" id="UP000824093">
    <property type="component" value="Unassembled WGS sequence"/>
</dbReference>
<dbReference type="AlphaFoldDB" id="A0A9D1M1S0"/>
<dbReference type="SUPFAM" id="SSF53335">
    <property type="entry name" value="S-adenosyl-L-methionine-dependent methyltransferases"/>
    <property type="match status" value="1"/>
</dbReference>
<dbReference type="CDD" id="cd00165">
    <property type="entry name" value="S4"/>
    <property type="match status" value="1"/>
</dbReference>
<evidence type="ECO:0000256" key="1">
    <source>
        <dbReference type="ARBA" id="ARBA00022884"/>
    </source>
</evidence>
<dbReference type="InterPro" id="IPR004538">
    <property type="entry name" value="Hemolysin_A/TlyA"/>
</dbReference>
<comment type="similarity">
    <text evidence="2">Belongs to the TlyA family.</text>
</comment>
<reference evidence="5" key="1">
    <citation type="submission" date="2020-10" db="EMBL/GenBank/DDBJ databases">
        <authorList>
            <person name="Gilroy R."/>
        </authorList>
    </citation>
    <scope>NUCLEOTIDE SEQUENCE</scope>
    <source>
        <strain evidence="5">CHK195-15760</strain>
    </source>
</reference>
<dbReference type="Pfam" id="PF01479">
    <property type="entry name" value="S4"/>
    <property type="match status" value="1"/>
</dbReference>
<sequence length="271" mass="30736">MEEKKERIDVELVRRGVFKTRQKAKFAIEEGIIFVNQRKIEKVSSLVLPTDKIEIKGNVIPYVSRGGLKLEKAIKTFRINLNNKICMDIGASTGGFTDCMLQNGAKKVYAIDVGHDQLEESLRKNEKVVNMEGTNVKELKEKSIEKVDFIGSDISFISITQALPEIYNQLKIKGEAVILIKPQFEAGKANLTKTGVVKDIKIHKKILHNIILFTDKMGFLIKGLTYSPVKGPAGNIEYLLYIQKNENNLLDMFFMKEQIEKITTEAFKILK</sequence>
<dbReference type="PANTHER" id="PTHR32319:SF0">
    <property type="entry name" value="BACTERIAL HEMOLYSIN-LIKE PROTEIN"/>
    <property type="match status" value="1"/>
</dbReference>
<dbReference type="InterPro" id="IPR002877">
    <property type="entry name" value="RNA_MeTrfase_FtsJ_dom"/>
</dbReference>
<dbReference type="GO" id="GO:0032259">
    <property type="term" value="P:methylation"/>
    <property type="evidence" value="ECO:0007669"/>
    <property type="project" value="UniProtKB-KW"/>
</dbReference>
<evidence type="ECO:0000259" key="4">
    <source>
        <dbReference type="SMART" id="SM00363"/>
    </source>
</evidence>
<evidence type="ECO:0000256" key="3">
    <source>
        <dbReference type="PROSITE-ProRule" id="PRU00182"/>
    </source>
</evidence>
<dbReference type="NCBIfam" id="TIGR00478">
    <property type="entry name" value="tly"/>
    <property type="match status" value="1"/>
</dbReference>